<dbReference type="GeneID" id="111316239"/>
<protein>
    <submittedName>
        <fullName evidence="3">Pyridine nucleotide-disulfide oxidoreductase domain-containing protein 2-like isoform X1</fullName>
    </submittedName>
</protein>
<keyword evidence="2" id="KW-1185">Reference proteome</keyword>
<comment type="similarity">
    <text evidence="1">Belongs to the carotenoid/retinoid oxidoreductase family.</text>
</comment>
<organism evidence="2 3">
    <name type="scientific">Durio zibethinus</name>
    <name type="common">Durian</name>
    <dbReference type="NCBI Taxonomy" id="66656"/>
    <lineage>
        <taxon>Eukaryota</taxon>
        <taxon>Viridiplantae</taxon>
        <taxon>Streptophyta</taxon>
        <taxon>Embryophyta</taxon>
        <taxon>Tracheophyta</taxon>
        <taxon>Spermatophyta</taxon>
        <taxon>Magnoliopsida</taxon>
        <taxon>eudicotyledons</taxon>
        <taxon>Gunneridae</taxon>
        <taxon>Pentapetalae</taxon>
        <taxon>rosids</taxon>
        <taxon>malvids</taxon>
        <taxon>Malvales</taxon>
        <taxon>Malvaceae</taxon>
        <taxon>Helicteroideae</taxon>
        <taxon>Durio</taxon>
    </lineage>
</organism>
<dbReference type="Proteomes" id="UP000515121">
    <property type="component" value="Unplaced"/>
</dbReference>
<proteinExistence type="inferred from homology"/>
<accession>A0A6P6BA70</accession>
<evidence type="ECO:0000313" key="2">
    <source>
        <dbReference type="Proteomes" id="UP000515121"/>
    </source>
</evidence>
<dbReference type="PANTHER" id="PTHR10668:SF103">
    <property type="entry name" value="PYRIDINE NUCLEOTIDE-DISULFIDE OXIDOREDUCTASE DOMAIN-CONTAINING PROTEIN 2"/>
    <property type="match status" value="1"/>
</dbReference>
<gene>
    <name evidence="3" type="primary">LOC111316239</name>
</gene>
<evidence type="ECO:0000313" key="3">
    <source>
        <dbReference type="RefSeq" id="XP_022773989.1"/>
    </source>
</evidence>
<sequence>MQLPPEPPPSLRYQFFRELELARHGLKLLKRNPSSFTPCLDGRYLLLGPDKELNHSDISKFSKRDADAYPTYENQLERFCKLMDPRLDSLLPESLQGISSLQDRFKNKARSSAFWTRFMVHPGDNRLLIWRFE</sequence>
<evidence type="ECO:0000256" key="1">
    <source>
        <dbReference type="ARBA" id="ARBA00006046"/>
    </source>
</evidence>
<dbReference type="AlphaFoldDB" id="A0A6P6BA70"/>
<dbReference type="OrthoDB" id="7777654at2759"/>
<dbReference type="PANTHER" id="PTHR10668">
    <property type="entry name" value="PHYTOENE DEHYDROGENASE"/>
    <property type="match status" value="1"/>
</dbReference>
<dbReference type="RefSeq" id="XP_022773989.1">
    <property type="nucleotide sequence ID" value="XM_022918254.1"/>
</dbReference>
<dbReference type="KEGG" id="dzi:111316239"/>
<reference evidence="3" key="1">
    <citation type="submission" date="2025-08" db="UniProtKB">
        <authorList>
            <consortium name="RefSeq"/>
        </authorList>
    </citation>
    <scope>IDENTIFICATION</scope>
    <source>
        <tissue evidence="3">Fruit stalk</tissue>
    </source>
</reference>
<name>A0A6P6BA70_DURZI</name>